<evidence type="ECO:0000313" key="3">
    <source>
        <dbReference type="Proteomes" id="UP001241110"/>
    </source>
</evidence>
<gene>
    <name evidence="2" type="ORF">QNI16_29860</name>
</gene>
<sequence length="476" mass="55042">MLRFLLTGGFSSVFVAWFFLVVIRLPLLIHGLPMIQPELNWLLIGERLHRGFMIYTETWDSLSPLSAGVYALIDILFGRSQTAYHIIAMLLVMLQSAYFSMFLQRHELYTERTHLPALLYCLCATLFYDFYTLSPVLLGLTFLLIGLNALFTQLDRDDVDDEAFGIGFYLSMATLFYIPFGWFTGFAFVALVLLSAVRLRKFLLLLFGFTLPLAILLLSFYLVNEYDAIYFNWIAVFWERYSVIYADFKTFIIILQPLGLLLVLAASQLIGGNTRFINYQIRCQQAMFMWLLAAGVSLFFAGDFAPYVFLVFVPPVAFFGTYYFALVRKAWLGELVFWLLLVYIGFNNLGKFYLPASATLWNDTALIVKKNPEHYNFRQKRLLVIGQGLDEYKDNIPATPYLTWRLSRRHFENLDSYTTVIDLYNNFLQDPPEVIVDKHNIVPTLFKRLPALGQEYSKGTDPNVYFRKSPVKTAKH</sequence>
<reference evidence="2" key="1">
    <citation type="submission" date="2023-05" db="EMBL/GenBank/DDBJ databases">
        <authorList>
            <person name="Zhang X."/>
        </authorList>
    </citation>
    <scope>NUCLEOTIDE SEQUENCE</scope>
    <source>
        <strain evidence="2">YF14B1</strain>
    </source>
</reference>
<evidence type="ECO:0000313" key="2">
    <source>
        <dbReference type="EMBL" id="MDJ1484743.1"/>
    </source>
</evidence>
<feature type="transmembrane region" description="Helical" evidence="1">
    <location>
        <begin position="287"/>
        <end position="310"/>
    </location>
</feature>
<dbReference type="Proteomes" id="UP001241110">
    <property type="component" value="Unassembled WGS sequence"/>
</dbReference>
<keyword evidence="1" id="KW-0472">Membrane</keyword>
<feature type="transmembrane region" description="Helical" evidence="1">
    <location>
        <begin position="166"/>
        <end position="195"/>
    </location>
</feature>
<dbReference type="RefSeq" id="WP_313986406.1">
    <property type="nucleotide sequence ID" value="NZ_JASJOS010000016.1"/>
</dbReference>
<feature type="transmembrane region" description="Helical" evidence="1">
    <location>
        <begin position="330"/>
        <end position="346"/>
    </location>
</feature>
<evidence type="ECO:0000256" key="1">
    <source>
        <dbReference type="SAM" id="Phobius"/>
    </source>
</evidence>
<keyword evidence="1" id="KW-1133">Transmembrane helix</keyword>
<comment type="caution">
    <text evidence="2">The sequence shown here is derived from an EMBL/GenBank/DDBJ whole genome shotgun (WGS) entry which is preliminary data.</text>
</comment>
<name>A0AAE3UBT0_9BACT</name>
<dbReference type="Pfam" id="PF19992">
    <property type="entry name" value="DUF6427"/>
    <property type="match status" value="1"/>
</dbReference>
<dbReference type="EMBL" id="JASJOS010000016">
    <property type="protein sequence ID" value="MDJ1484743.1"/>
    <property type="molecule type" value="Genomic_DNA"/>
</dbReference>
<feature type="transmembrane region" description="Helical" evidence="1">
    <location>
        <begin position="12"/>
        <end position="32"/>
    </location>
</feature>
<organism evidence="2 3">
    <name type="scientific">Xanthocytophaga flava</name>
    <dbReference type="NCBI Taxonomy" id="3048013"/>
    <lineage>
        <taxon>Bacteria</taxon>
        <taxon>Pseudomonadati</taxon>
        <taxon>Bacteroidota</taxon>
        <taxon>Cytophagia</taxon>
        <taxon>Cytophagales</taxon>
        <taxon>Rhodocytophagaceae</taxon>
        <taxon>Xanthocytophaga</taxon>
    </lineage>
</organism>
<dbReference type="AlphaFoldDB" id="A0AAE3UBT0"/>
<feature type="transmembrane region" description="Helical" evidence="1">
    <location>
        <begin position="243"/>
        <end position="266"/>
    </location>
</feature>
<keyword evidence="1" id="KW-0812">Transmembrane</keyword>
<feature type="transmembrane region" description="Helical" evidence="1">
    <location>
        <begin position="202"/>
        <end position="223"/>
    </location>
</feature>
<feature type="transmembrane region" description="Helical" evidence="1">
    <location>
        <begin position="83"/>
        <end position="103"/>
    </location>
</feature>
<accession>A0AAE3UBT0</accession>
<feature type="transmembrane region" description="Helical" evidence="1">
    <location>
        <begin position="115"/>
        <end position="146"/>
    </location>
</feature>
<proteinExistence type="predicted"/>
<dbReference type="InterPro" id="IPR045625">
    <property type="entry name" value="DUF6427"/>
</dbReference>
<protein>
    <submittedName>
        <fullName evidence="2">DUF6427 family protein</fullName>
    </submittedName>
</protein>